<dbReference type="GO" id="GO:0015074">
    <property type="term" value="P:DNA integration"/>
    <property type="evidence" value="ECO:0007669"/>
    <property type="project" value="InterPro"/>
</dbReference>
<dbReference type="Pfam" id="PF00665">
    <property type="entry name" value="rve"/>
    <property type="match status" value="1"/>
</dbReference>
<dbReference type="RefSeq" id="WP_000221450.1">
    <property type="nucleotide sequence ID" value="NZ_ACZT01000019.1"/>
</dbReference>
<dbReference type="SUPFAM" id="SSF46689">
    <property type="entry name" value="Homeodomain-like"/>
    <property type="match status" value="1"/>
</dbReference>
<dbReference type="InterPro" id="IPR053392">
    <property type="entry name" value="Transposase_IS30-like"/>
</dbReference>
<gene>
    <name evidence="3" type="ORF">XV92_18005</name>
</gene>
<dbReference type="GO" id="GO:0032196">
    <property type="term" value="P:transposition"/>
    <property type="evidence" value="ECO:0007669"/>
    <property type="project" value="TreeGrafter"/>
</dbReference>
<dbReference type="EMBL" id="LBGP01000033">
    <property type="protein sequence ID" value="KQA97781.1"/>
    <property type="molecule type" value="Genomic_DNA"/>
</dbReference>
<dbReference type="InterPro" id="IPR012337">
    <property type="entry name" value="RNaseH-like_sf"/>
</dbReference>
<dbReference type="GO" id="GO:0003676">
    <property type="term" value="F:nucleic acid binding"/>
    <property type="evidence" value="ECO:0007669"/>
    <property type="project" value="InterPro"/>
</dbReference>
<dbReference type="InterPro" id="IPR009057">
    <property type="entry name" value="Homeodomain-like_sf"/>
</dbReference>
<dbReference type="Gene3D" id="3.30.420.10">
    <property type="entry name" value="Ribonuclease H-like superfamily/Ribonuclease H"/>
    <property type="match status" value="1"/>
</dbReference>
<sequence>MTYKQLTEGERYTIAAYKKQGLSYTHIAKLTGRHKSTISREIARNRCAYDGAYRAFKADQRTRTRRSKSRRNQRITQQQYNQVVHFIKKDWSPAQVVGRMKRYKQPTISHESIYQYIWRDKANGGTLWKHLRQSTKQRRKRYAAYDSRGRLANKRHISERPKSVETRKTRGHWEIDTVMGKGSKHCIVTLVERMTGYTLIGQMDDRTTASLNRRTIQLMSQFDGLFTTITADNGTEFNQYELIEAATDTRFYFANPHHSWERGTNENTNGLIRQYLHKGTSMATLTQAKCNAIAHKLNNRPRARLGFQTPEECFVGYYR</sequence>
<dbReference type="AlphaFoldDB" id="A0A0Q0PY92"/>
<evidence type="ECO:0000259" key="2">
    <source>
        <dbReference type="PROSITE" id="PS50994"/>
    </source>
</evidence>
<dbReference type="SUPFAM" id="SSF53098">
    <property type="entry name" value="Ribonuclease H-like"/>
    <property type="match status" value="1"/>
</dbReference>
<evidence type="ECO:0000313" key="3">
    <source>
        <dbReference type="EMBL" id="KQA97781.1"/>
    </source>
</evidence>
<dbReference type="InterPro" id="IPR001584">
    <property type="entry name" value="Integrase_cat-core"/>
</dbReference>
<proteinExistence type="predicted"/>
<evidence type="ECO:0000256" key="1">
    <source>
        <dbReference type="ARBA" id="ARBA00023172"/>
    </source>
</evidence>
<dbReference type="PANTHER" id="PTHR10948">
    <property type="entry name" value="TRANSPOSASE"/>
    <property type="match status" value="1"/>
</dbReference>
<feature type="domain" description="Integrase catalytic" evidence="2">
    <location>
        <begin position="157"/>
        <end position="318"/>
    </location>
</feature>
<organism evidence="3 4">
    <name type="scientific">Vibrio metoecus</name>
    <dbReference type="NCBI Taxonomy" id="1481663"/>
    <lineage>
        <taxon>Bacteria</taxon>
        <taxon>Pseudomonadati</taxon>
        <taxon>Pseudomonadota</taxon>
        <taxon>Gammaproteobacteria</taxon>
        <taxon>Vibrionales</taxon>
        <taxon>Vibrionaceae</taxon>
        <taxon>Vibrio</taxon>
    </lineage>
</organism>
<dbReference type="Pfam" id="PF13936">
    <property type="entry name" value="HTH_38"/>
    <property type="match status" value="1"/>
</dbReference>
<dbReference type="GO" id="GO:0005829">
    <property type="term" value="C:cytosol"/>
    <property type="evidence" value="ECO:0007669"/>
    <property type="project" value="TreeGrafter"/>
</dbReference>
<dbReference type="GO" id="GO:0004803">
    <property type="term" value="F:transposase activity"/>
    <property type="evidence" value="ECO:0007669"/>
    <property type="project" value="TreeGrafter"/>
</dbReference>
<protein>
    <submittedName>
        <fullName evidence="3">Transposase</fullName>
    </submittedName>
</protein>
<dbReference type="GO" id="GO:0006310">
    <property type="term" value="P:DNA recombination"/>
    <property type="evidence" value="ECO:0007669"/>
    <property type="project" value="UniProtKB-KW"/>
</dbReference>
<name>A0A0Q0PY92_VIBMT</name>
<dbReference type="OrthoDB" id="9803231at2"/>
<evidence type="ECO:0000313" key="4">
    <source>
        <dbReference type="Proteomes" id="UP000050491"/>
    </source>
</evidence>
<keyword evidence="1" id="KW-0233">DNA recombination</keyword>
<reference evidence="3 4" key="1">
    <citation type="journal article" date="2015" name="Genome Biol. Evol.">
        <title>The Dynamics of Genetic Interactions between Vibrio metoecus and Vibrio cholerae, Two Close Relatives Co-Occurring in the Environment.</title>
        <authorList>
            <person name="Orata F.D."/>
            <person name="Kirchberger P.C."/>
            <person name="Meheust R."/>
            <person name="Barlow E.J."/>
            <person name="Tarr C.L."/>
            <person name="Boucher Y."/>
        </authorList>
    </citation>
    <scope>NUCLEOTIDE SEQUENCE [LARGE SCALE GENOMIC DNA]</scope>
    <source>
        <strain evidence="3 4">YB5B04</strain>
    </source>
</reference>
<dbReference type="PANTHER" id="PTHR10948:SF23">
    <property type="entry name" value="TRANSPOSASE INSI FOR INSERTION SEQUENCE ELEMENT IS30A-RELATED"/>
    <property type="match status" value="1"/>
</dbReference>
<dbReference type="PROSITE" id="PS50994">
    <property type="entry name" value="INTEGRASE"/>
    <property type="match status" value="1"/>
</dbReference>
<accession>A0A0Q0PY92</accession>
<dbReference type="Proteomes" id="UP000050491">
    <property type="component" value="Unassembled WGS sequence"/>
</dbReference>
<dbReference type="InterPro" id="IPR025246">
    <property type="entry name" value="IS30-like_HTH"/>
</dbReference>
<comment type="caution">
    <text evidence="3">The sequence shown here is derived from an EMBL/GenBank/DDBJ whole genome shotgun (WGS) entry which is preliminary data.</text>
</comment>
<dbReference type="PATRIC" id="fig|1481663.12.peg.2561"/>
<dbReference type="InterPro" id="IPR051917">
    <property type="entry name" value="Transposase-Integrase"/>
</dbReference>
<dbReference type="InterPro" id="IPR036397">
    <property type="entry name" value="RNaseH_sf"/>
</dbReference>
<dbReference type="NCBIfam" id="NF033563">
    <property type="entry name" value="transpos_IS30"/>
    <property type="match status" value="1"/>
</dbReference>